<evidence type="ECO:0000256" key="1">
    <source>
        <dbReference type="ARBA" id="ARBA00022529"/>
    </source>
</evidence>
<dbReference type="Gene3D" id="1.10.530.10">
    <property type="match status" value="1"/>
</dbReference>
<dbReference type="InterPro" id="IPR018392">
    <property type="entry name" value="LysM"/>
</dbReference>
<evidence type="ECO:0000313" key="6">
    <source>
        <dbReference type="EMBL" id="MFC4665365.1"/>
    </source>
</evidence>
<dbReference type="PROSITE" id="PS51782">
    <property type="entry name" value="LYSM"/>
    <property type="match status" value="2"/>
</dbReference>
<dbReference type="PANTHER" id="PTHR33308">
    <property type="entry name" value="PEPTIDOGLYCAN HYDROLASE FLGJ"/>
    <property type="match status" value="1"/>
</dbReference>
<comment type="caution">
    <text evidence="6">The sequence shown here is derived from an EMBL/GenBank/DDBJ whole genome shotgun (WGS) entry which is preliminary data.</text>
</comment>
<evidence type="ECO:0000313" key="7">
    <source>
        <dbReference type="Proteomes" id="UP001596020"/>
    </source>
</evidence>
<keyword evidence="1" id="KW-0929">Antimicrobial</keyword>
<keyword evidence="3" id="KW-0378">Hydrolase</keyword>
<evidence type="ECO:0000256" key="3">
    <source>
        <dbReference type="ARBA" id="ARBA00022801"/>
    </source>
</evidence>
<dbReference type="Gene3D" id="3.10.350.10">
    <property type="entry name" value="LysM domain"/>
    <property type="match status" value="1"/>
</dbReference>
<organism evidence="6 7">
    <name type="scientific">Falsiporphyromonas endometrii</name>
    <dbReference type="NCBI Taxonomy" id="1387297"/>
    <lineage>
        <taxon>Bacteria</taxon>
        <taxon>Pseudomonadati</taxon>
        <taxon>Bacteroidota</taxon>
        <taxon>Bacteroidia</taxon>
        <taxon>Bacteroidales</taxon>
        <taxon>Porphyromonadaceae</taxon>
        <taxon>Falsiporphyromonas</taxon>
    </lineage>
</organism>
<protein>
    <recommendedName>
        <fullName evidence="4">Peptidoglycan hydrolase</fullName>
    </recommendedName>
</protein>
<evidence type="ECO:0000259" key="5">
    <source>
        <dbReference type="PROSITE" id="PS51782"/>
    </source>
</evidence>
<dbReference type="Pfam" id="PF01476">
    <property type="entry name" value="LysM"/>
    <property type="match status" value="2"/>
</dbReference>
<reference evidence="7" key="1">
    <citation type="journal article" date="2019" name="Int. J. Syst. Evol. Microbiol.">
        <title>The Global Catalogue of Microorganisms (GCM) 10K type strain sequencing project: providing services to taxonomists for standard genome sequencing and annotation.</title>
        <authorList>
            <consortium name="The Broad Institute Genomics Platform"/>
            <consortium name="The Broad Institute Genome Sequencing Center for Infectious Disease"/>
            <person name="Wu L."/>
            <person name="Ma J."/>
        </authorList>
    </citation>
    <scope>NUCLEOTIDE SEQUENCE [LARGE SCALE GENOMIC DNA]</scope>
    <source>
        <strain evidence="7">CGMCC 4.7357</strain>
    </source>
</reference>
<keyword evidence="2" id="KW-0081">Bacteriolytic enzyme</keyword>
<dbReference type="PANTHER" id="PTHR33308:SF9">
    <property type="entry name" value="PEPTIDOGLYCAN HYDROLASE FLGJ"/>
    <property type="match status" value="1"/>
</dbReference>
<accession>A0ABV9K5D5</accession>
<evidence type="ECO:0000256" key="2">
    <source>
        <dbReference type="ARBA" id="ARBA00022638"/>
    </source>
</evidence>
<dbReference type="InterPro" id="IPR002901">
    <property type="entry name" value="MGlyc_endo_b_GlcNAc-like_dom"/>
</dbReference>
<feature type="domain" description="LysM" evidence="5">
    <location>
        <begin position="269"/>
        <end position="313"/>
    </location>
</feature>
<dbReference type="CDD" id="cd00118">
    <property type="entry name" value="LysM"/>
    <property type="match status" value="2"/>
</dbReference>
<dbReference type="SUPFAM" id="SSF54106">
    <property type="entry name" value="LysM domain"/>
    <property type="match status" value="1"/>
</dbReference>
<dbReference type="RefSeq" id="WP_380077425.1">
    <property type="nucleotide sequence ID" value="NZ_JBHSGO010000035.1"/>
</dbReference>
<name>A0ABV9K5D5_9PORP</name>
<gene>
    <name evidence="6" type="ORF">ACFO3G_01860</name>
</gene>
<dbReference type="Pfam" id="PF01832">
    <property type="entry name" value="Glucosaminidase"/>
    <property type="match status" value="1"/>
</dbReference>
<dbReference type="Proteomes" id="UP001596020">
    <property type="component" value="Unassembled WGS sequence"/>
</dbReference>
<dbReference type="InterPro" id="IPR051056">
    <property type="entry name" value="Glycosyl_Hydrolase_73"/>
</dbReference>
<keyword evidence="7" id="KW-1185">Reference proteome</keyword>
<evidence type="ECO:0000256" key="4">
    <source>
        <dbReference type="ARBA" id="ARBA00032108"/>
    </source>
</evidence>
<dbReference type="SMART" id="SM00047">
    <property type="entry name" value="LYZ2"/>
    <property type="match status" value="1"/>
</dbReference>
<feature type="domain" description="LysM" evidence="5">
    <location>
        <begin position="213"/>
        <end position="257"/>
    </location>
</feature>
<dbReference type="EMBL" id="JBHSGO010000035">
    <property type="protein sequence ID" value="MFC4665365.1"/>
    <property type="molecule type" value="Genomic_DNA"/>
</dbReference>
<dbReference type="SMART" id="SM00257">
    <property type="entry name" value="LysM"/>
    <property type="match status" value="2"/>
</dbReference>
<dbReference type="InterPro" id="IPR036779">
    <property type="entry name" value="LysM_dom_sf"/>
</dbReference>
<proteinExistence type="predicted"/>
<sequence length="314" mass="35951">MFKTYKVGIIWTVLLMTVCSGRAQKLNPTYQKYIITYASEAVSQMKANQIPASITLAQGLVETGAGTSTLASIHNNHFGIKCHRTWAGKKTYRDDDARGECFRSYSSAKESFDDHSDFLKRPRYRSLFQLDITDYRGWAIGLQRCGYATNKGYANLLINMIEIYELYTFDRGATPSWYKGNLNFGSNQKNNSHKRGKGVHPKMRQAYLCYGLLYIIAKDGDTFDSIGEEFDISPKKLAKWNDAPRDFPIRKDMIIYLQKKNSKAEPPYFTYVVQVGDSMHSIAQKFGMRMKNLYSLNDKDGDYVPEEGDILKLR</sequence>